<comment type="subcellular location">
    <subcellularLocation>
        <location evidence="9">Cell inner membrane</location>
        <topology evidence="9">Multi-pass membrane protein</topology>
    </subcellularLocation>
    <subcellularLocation>
        <location evidence="1">Cell membrane</location>
        <topology evidence="1">Multi-pass membrane protein</topology>
    </subcellularLocation>
</comment>
<evidence type="ECO:0000256" key="7">
    <source>
        <dbReference type="ARBA" id="ARBA00023047"/>
    </source>
</evidence>
<evidence type="ECO:0000313" key="11">
    <source>
        <dbReference type="EMBL" id="SNS52939.1"/>
    </source>
</evidence>
<dbReference type="PANTHER" id="PTHR30413">
    <property type="entry name" value="INNER MEMBRANE TRANSPORT PERMEASE"/>
    <property type="match status" value="1"/>
</dbReference>
<evidence type="ECO:0000256" key="6">
    <source>
        <dbReference type="ARBA" id="ARBA00022989"/>
    </source>
</evidence>
<dbReference type="PROSITE" id="PS51012">
    <property type="entry name" value="ABC_TM2"/>
    <property type="match status" value="1"/>
</dbReference>
<keyword evidence="12" id="KW-1185">Reference proteome</keyword>
<dbReference type="GO" id="GO:0005886">
    <property type="term" value="C:plasma membrane"/>
    <property type="evidence" value="ECO:0007669"/>
    <property type="project" value="UniProtKB-SubCell"/>
</dbReference>
<dbReference type="PANTHER" id="PTHR30413:SF10">
    <property type="entry name" value="CAPSULE POLYSACCHARIDE EXPORT INNER-MEMBRANE PROTEIN CTRC"/>
    <property type="match status" value="1"/>
</dbReference>
<organism evidence="11 12">
    <name type="scientific">Pseudomonas segetis</name>
    <dbReference type="NCBI Taxonomy" id="298908"/>
    <lineage>
        <taxon>Bacteria</taxon>
        <taxon>Pseudomonadati</taxon>
        <taxon>Pseudomonadota</taxon>
        <taxon>Gammaproteobacteria</taxon>
        <taxon>Pseudomonadales</taxon>
        <taxon>Pseudomonadaceae</taxon>
        <taxon>Pseudomonas</taxon>
    </lineage>
</organism>
<dbReference type="EMBL" id="FZOG01000003">
    <property type="protein sequence ID" value="SNS52939.1"/>
    <property type="molecule type" value="Genomic_DNA"/>
</dbReference>
<keyword evidence="4 9" id="KW-1003">Cell membrane</keyword>
<keyword evidence="7" id="KW-0625">Polysaccharide transport</keyword>
<keyword evidence="3 9" id="KW-0813">Transport</keyword>
<feature type="transmembrane region" description="Helical" evidence="9">
    <location>
        <begin position="143"/>
        <end position="173"/>
    </location>
</feature>
<dbReference type="InterPro" id="IPR013525">
    <property type="entry name" value="ABC2_TM"/>
</dbReference>
<name>A0A239F7N7_9PSED</name>
<evidence type="ECO:0000256" key="4">
    <source>
        <dbReference type="ARBA" id="ARBA00022475"/>
    </source>
</evidence>
<keyword evidence="6 9" id="KW-1133">Transmembrane helix</keyword>
<reference evidence="12" key="1">
    <citation type="submission" date="2017-06" db="EMBL/GenBank/DDBJ databases">
        <authorList>
            <person name="Varghese N."/>
            <person name="Submissions S."/>
        </authorList>
    </citation>
    <scope>NUCLEOTIDE SEQUENCE [LARGE SCALE GENOMIC DNA]</scope>
    <source>
        <strain evidence="12">CIP 108523</strain>
    </source>
</reference>
<dbReference type="GO" id="GO:0015774">
    <property type="term" value="P:polysaccharide transport"/>
    <property type="evidence" value="ECO:0007669"/>
    <property type="project" value="UniProtKB-KW"/>
</dbReference>
<evidence type="ECO:0000313" key="12">
    <source>
        <dbReference type="Proteomes" id="UP000242915"/>
    </source>
</evidence>
<evidence type="ECO:0000256" key="3">
    <source>
        <dbReference type="ARBA" id="ARBA00022448"/>
    </source>
</evidence>
<dbReference type="GO" id="GO:0140359">
    <property type="term" value="F:ABC-type transporter activity"/>
    <property type="evidence" value="ECO:0007669"/>
    <property type="project" value="InterPro"/>
</dbReference>
<dbReference type="InterPro" id="IPR047817">
    <property type="entry name" value="ABC2_TM_bact-type"/>
</dbReference>
<keyword evidence="7" id="KW-0762">Sugar transport</keyword>
<comment type="similarity">
    <text evidence="2 9">Belongs to the ABC-2 integral membrane protein family.</text>
</comment>
<evidence type="ECO:0000259" key="10">
    <source>
        <dbReference type="PROSITE" id="PS51012"/>
    </source>
</evidence>
<keyword evidence="5 9" id="KW-0812">Transmembrane</keyword>
<accession>A0A239F7N7</accession>
<protein>
    <recommendedName>
        <fullName evidence="9">Transport permease protein</fullName>
    </recommendedName>
</protein>
<feature type="transmembrane region" description="Helical" evidence="9">
    <location>
        <begin position="235"/>
        <end position="254"/>
    </location>
</feature>
<evidence type="ECO:0000256" key="1">
    <source>
        <dbReference type="ARBA" id="ARBA00004651"/>
    </source>
</evidence>
<evidence type="ECO:0000256" key="8">
    <source>
        <dbReference type="ARBA" id="ARBA00023136"/>
    </source>
</evidence>
<dbReference type="Proteomes" id="UP000242915">
    <property type="component" value="Unassembled WGS sequence"/>
</dbReference>
<proteinExistence type="inferred from homology"/>
<feature type="transmembrane region" description="Helical" evidence="9">
    <location>
        <begin position="68"/>
        <end position="89"/>
    </location>
</feature>
<dbReference type="Pfam" id="PF01061">
    <property type="entry name" value="ABC2_membrane"/>
    <property type="match status" value="1"/>
</dbReference>
<dbReference type="RefSeq" id="WP_010488179.1">
    <property type="nucleotide sequence ID" value="NZ_FZOG01000003.1"/>
</dbReference>
<sequence>MALSMARSVWTYRGFVLGSVKREFQTRYQNSLLGAAWSVLNPLSMIIVYTVIFSQLMKARLPGVDNGLAYGIYLCAGILTWGFFAEIIGRSQSVFLEHANLIKKLSFPRICLPLIVVLNAGVNFAIIFALFLGFLVATQNFPGWAVLAVIPLLMIQVLFSIGLGVMLGVLNVFFRDVGQFVGIFLQFWFWFTPIVYPASILPDWVKPLLSANPMAPLIAGYQGIFVYGNWPDWSSLVPTVIIAGALCGLAMRLFRKRSGEMVDEL</sequence>
<keyword evidence="8 9" id="KW-0472">Membrane</keyword>
<feature type="transmembrane region" description="Helical" evidence="9">
    <location>
        <begin position="180"/>
        <end position="200"/>
    </location>
</feature>
<dbReference type="GO" id="GO:0015920">
    <property type="term" value="P:lipopolysaccharide transport"/>
    <property type="evidence" value="ECO:0007669"/>
    <property type="project" value="TreeGrafter"/>
</dbReference>
<feature type="transmembrane region" description="Helical" evidence="9">
    <location>
        <begin position="32"/>
        <end position="56"/>
    </location>
</feature>
<gene>
    <name evidence="11" type="ORF">SAMN05216255_2479</name>
</gene>
<dbReference type="AlphaFoldDB" id="A0A239F7N7"/>
<feature type="domain" description="ABC transmembrane type-2" evidence="10">
    <location>
        <begin position="33"/>
        <end position="257"/>
    </location>
</feature>
<evidence type="ECO:0000256" key="5">
    <source>
        <dbReference type="ARBA" id="ARBA00022692"/>
    </source>
</evidence>
<evidence type="ECO:0000256" key="9">
    <source>
        <dbReference type="RuleBase" id="RU361157"/>
    </source>
</evidence>
<feature type="transmembrane region" description="Helical" evidence="9">
    <location>
        <begin position="110"/>
        <end position="137"/>
    </location>
</feature>
<evidence type="ECO:0000256" key="2">
    <source>
        <dbReference type="ARBA" id="ARBA00007783"/>
    </source>
</evidence>